<dbReference type="Gene3D" id="3.10.25.10">
    <property type="entry name" value="Formyl transferase, C-terminal domain"/>
    <property type="match status" value="1"/>
</dbReference>
<dbReference type="GO" id="GO:0005829">
    <property type="term" value="C:cytosol"/>
    <property type="evidence" value="ECO:0007669"/>
    <property type="project" value="TreeGrafter"/>
</dbReference>
<dbReference type="EC" id="2.1.2.9" evidence="3 8"/>
<evidence type="ECO:0000259" key="9">
    <source>
        <dbReference type="Pfam" id="PF00551"/>
    </source>
</evidence>
<reference evidence="12" key="1">
    <citation type="submission" date="2018-02" db="EMBL/GenBank/DDBJ databases">
        <authorList>
            <person name="Holder M.E."/>
            <person name="Ajami N.J."/>
            <person name="Petrosino J.F."/>
        </authorList>
    </citation>
    <scope>NUCLEOTIDE SEQUENCE [LARGE SCALE GENOMIC DNA]</scope>
    <source>
        <strain evidence="12">CCUG 47711</strain>
    </source>
</reference>
<dbReference type="CDD" id="cd08646">
    <property type="entry name" value="FMT_core_Met-tRNA-FMT_N"/>
    <property type="match status" value="1"/>
</dbReference>
<dbReference type="EMBL" id="CP027226">
    <property type="protein sequence ID" value="AVM42175.1"/>
    <property type="molecule type" value="Genomic_DNA"/>
</dbReference>
<keyword evidence="12" id="KW-1185">Reference proteome</keyword>
<evidence type="ECO:0000256" key="6">
    <source>
        <dbReference type="ARBA" id="ARBA00022917"/>
    </source>
</evidence>
<keyword evidence="6 8" id="KW-0648">Protein biosynthesis</keyword>
<proteinExistence type="inferred from homology"/>
<evidence type="ECO:0000256" key="8">
    <source>
        <dbReference type="HAMAP-Rule" id="MF_00182"/>
    </source>
</evidence>
<feature type="binding site" evidence="8">
    <location>
        <begin position="109"/>
        <end position="112"/>
    </location>
    <ligand>
        <name>(6S)-5,6,7,8-tetrahydrofolate</name>
        <dbReference type="ChEBI" id="CHEBI:57453"/>
    </ligand>
</feature>
<comment type="catalytic activity">
    <reaction evidence="7 8">
        <text>L-methionyl-tRNA(fMet) + (6R)-10-formyltetrahydrofolate = N-formyl-L-methionyl-tRNA(fMet) + (6S)-5,6,7,8-tetrahydrofolate + H(+)</text>
        <dbReference type="Rhea" id="RHEA:24380"/>
        <dbReference type="Rhea" id="RHEA-COMP:9952"/>
        <dbReference type="Rhea" id="RHEA-COMP:9953"/>
        <dbReference type="ChEBI" id="CHEBI:15378"/>
        <dbReference type="ChEBI" id="CHEBI:57453"/>
        <dbReference type="ChEBI" id="CHEBI:78530"/>
        <dbReference type="ChEBI" id="CHEBI:78844"/>
        <dbReference type="ChEBI" id="CHEBI:195366"/>
        <dbReference type="EC" id="2.1.2.9"/>
    </reaction>
</comment>
<evidence type="ECO:0000256" key="1">
    <source>
        <dbReference type="ARBA" id="ARBA00002606"/>
    </source>
</evidence>
<dbReference type="Gene3D" id="3.40.50.170">
    <property type="entry name" value="Formyl transferase, N-terminal domain"/>
    <property type="match status" value="1"/>
</dbReference>
<evidence type="ECO:0000313" key="11">
    <source>
        <dbReference type="EMBL" id="AVM42175.1"/>
    </source>
</evidence>
<evidence type="ECO:0000313" key="12">
    <source>
        <dbReference type="Proteomes" id="UP000237947"/>
    </source>
</evidence>
<dbReference type="InterPro" id="IPR011034">
    <property type="entry name" value="Formyl_transferase-like_C_sf"/>
</dbReference>
<dbReference type="InterPro" id="IPR005794">
    <property type="entry name" value="Fmt"/>
</dbReference>
<dbReference type="HAMAP" id="MF_00182">
    <property type="entry name" value="Formyl_trans"/>
    <property type="match status" value="1"/>
</dbReference>
<dbReference type="PANTHER" id="PTHR11138:SF5">
    <property type="entry name" value="METHIONYL-TRNA FORMYLTRANSFERASE, MITOCHONDRIAL"/>
    <property type="match status" value="1"/>
</dbReference>
<dbReference type="Pfam" id="PF02911">
    <property type="entry name" value="Formyl_trans_C"/>
    <property type="match status" value="1"/>
</dbReference>
<dbReference type="Pfam" id="PF00551">
    <property type="entry name" value="Formyl_trans_N"/>
    <property type="match status" value="1"/>
</dbReference>
<dbReference type="PANTHER" id="PTHR11138">
    <property type="entry name" value="METHIONYL-TRNA FORMYLTRANSFERASE"/>
    <property type="match status" value="1"/>
</dbReference>
<evidence type="ECO:0000256" key="2">
    <source>
        <dbReference type="ARBA" id="ARBA00010699"/>
    </source>
</evidence>
<dbReference type="InterPro" id="IPR036477">
    <property type="entry name" value="Formyl_transf_N_sf"/>
</dbReference>
<dbReference type="AlphaFoldDB" id="A0A2S0KMB6"/>
<dbReference type="InterPro" id="IPR037022">
    <property type="entry name" value="Formyl_trans_C_sf"/>
</dbReference>
<dbReference type="RefSeq" id="WP_106012160.1">
    <property type="nucleotide sequence ID" value="NZ_CP027226.1"/>
</dbReference>
<dbReference type="InterPro" id="IPR002376">
    <property type="entry name" value="Formyl_transf_N"/>
</dbReference>
<dbReference type="Proteomes" id="UP000237947">
    <property type="component" value="Chromosome"/>
</dbReference>
<dbReference type="InterPro" id="IPR005793">
    <property type="entry name" value="Formyl_trans_C"/>
</dbReference>
<dbReference type="NCBIfam" id="TIGR00460">
    <property type="entry name" value="fmt"/>
    <property type="match status" value="1"/>
</dbReference>
<organism evidence="11 12">
    <name type="scientific">Fastidiosipila sanguinis</name>
    <dbReference type="NCBI Taxonomy" id="236753"/>
    <lineage>
        <taxon>Bacteria</taxon>
        <taxon>Bacillati</taxon>
        <taxon>Bacillota</taxon>
        <taxon>Clostridia</taxon>
        <taxon>Eubacteriales</taxon>
        <taxon>Oscillospiraceae</taxon>
        <taxon>Fastidiosipila</taxon>
    </lineage>
</organism>
<dbReference type="OrthoDB" id="9802815at2"/>
<dbReference type="KEGG" id="fsa:C5Q98_02530"/>
<protein>
    <recommendedName>
        <fullName evidence="4 8">Methionyl-tRNA formyltransferase</fullName>
        <ecNumber evidence="3 8">2.1.2.9</ecNumber>
    </recommendedName>
</protein>
<sequence>MNIVFFGTPDFAAEVLQGLIRTGHKPVLCVSQPDKPQGRKQIIKPTPVHEVANEYGIDLIQPRKIKTDEFYEKIKSYEPDFIVTAAYGRILPNRILSLAKYEAVNVHGSLLPKYRGASPVQASLLAGDKLTGISVLRMTAELDAGPVFSTAEFEIPDLMRSDELMLELAKIGADLLPGTLDGIYNVDIKPIPQDDSQATFCGLIDKEMGQIDWNQPAHQIEAQVRGLYPWPGAYTYEKGNRIKIHLAKAYSIDDCSDLPNNYDELNNGTVVSLANKSIWVKTASGVLQILEVQKANSKAMQTSSNYHNYNVAEDIFTNEP</sequence>
<evidence type="ECO:0000256" key="3">
    <source>
        <dbReference type="ARBA" id="ARBA00012261"/>
    </source>
</evidence>
<comment type="similarity">
    <text evidence="2 8">Belongs to the Fmt family.</text>
</comment>
<dbReference type="SUPFAM" id="SSF50486">
    <property type="entry name" value="FMT C-terminal domain-like"/>
    <property type="match status" value="1"/>
</dbReference>
<evidence type="ECO:0000256" key="7">
    <source>
        <dbReference type="ARBA" id="ARBA00048558"/>
    </source>
</evidence>
<dbReference type="SUPFAM" id="SSF53328">
    <property type="entry name" value="Formyltransferase"/>
    <property type="match status" value="1"/>
</dbReference>
<dbReference type="GO" id="GO:0004479">
    <property type="term" value="F:methionyl-tRNA formyltransferase activity"/>
    <property type="evidence" value="ECO:0007669"/>
    <property type="project" value="UniProtKB-UniRule"/>
</dbReference>
<feature type="domain" description="Formyl transferase N-terminal" evidence="9">
    <location>
        <begin position="1"/>
        <end position="177"/>
    </location>
</feature>
<evidence type="ECO:0000259" key="10">
    <source>
        <dbReference type="Pfam" id="PF02911"/>
    </source>
</evidence>
<dbReference type="CDD" id="cd08704">
    <property type="entry name" value="Met_tRNA_FMT_C"/>
    <property type="match status" value="1"/>
</dbReference>
<name>A0A2S0KMB6_9FIRM</name>
<evidence type="ECO:0000256" key="5">
    <source>
        <dbReference type="ARBA" id="ARBA00022679"/>
    </source>
</evidence>
<keyword evidence="5 8" id="KW-0808">Transferase</keyword>
<comment type="function">
    <text evidence="1 8">Attaches a formyl group to the free amino group of methionyl-tRNA(fMet). The formyl group appears to play a dual role in the initiator identity of N-formylmethionyl-tRNA by promoting its recognition by IF2 and preventing the misappropriation of this tRNA by the elongation apparatus.</text>
</comment>
<dbReference type="InterPro" id="IPR044135">
    <property type="entry name" value="Met-tRNA-FMT_C"/>
</dbReference>
<accession>A0A2S0KMB6</accession>
<dbReference type="InterPro" id="IPR041711">
    <property type="entry name" value="Met-tRNA-FMT_N"/>
</dbReference>
<evidence type="ECO:0000256" key="4">
    <source>
        <dbReference type="ARBA" id="ARBA00016014"/>
    </source>
</evidence>
<feature type="domain" description="Formyl transferase C-terminal" evidence="10">
    <location>
        <begin position="204"/>
        <end position="305"/>
    </location>
</feature>
<gene>
    <name evidence="8" type="primary">fmt</name>
    <name evidence="11" type="ORF">C5Q98_02530</name>
</gene>